<evidence type="ECO:0000256" key="4">
    <source>
        <dbReference type="ARBA" id="ARBA00022741"/>
    </source>
</evidence>
<dbReference type="SMART" id="SM00387">
    <property type="entry name" value="HATPase_c"/>
    <property type="match status" value="1"/>
</dbReference>
<feature type="domain" description="Histidine kinase" evidence="8">
    <location>
        <begin position="282"/>
        <end position="488"/>
    </location>
</feature>
<feature type="transmembrane region" description="Helical" evidence="7">
    <location>
        <begin position="220"/>
        <end position="253"/>
    </location>
</feature>
<name>A0A9D9E9K6_9SPIR</name>
<evidence type="ECO:0000256" key="5">
    <source>
        <dbReference type="ARBA" id="ARBA00022777"/>
    </source>
</evidence>
<dbReference type="PRINTS" id="PR00344">
    <property type="entry name" value="BCTRLSENSOR"/>
</dbReference>
<keyword evidence="4" id="KW-0547">Nucleotide-binding</keyword>
<dbReference type="InterPro" id="IPR003594">
    <property type="entry name" value="HATPase_dom"/>
</dbReference>
<feature type="transmembrane region" description="Helical" evidence="7">
    <location>
        <begin position="27"/>
        <end position="46"/>
    </location>
</feature>
<reference evidence="9" key="2">
    <citation type="journal article" date="2021" name="PeerJ">
        <title>Extensive microbial diversity within the chicken gut microbiome revealed by metagenomics and culture.</title>
        <authorList>
            <person name="Gilroy R."/>
            <person name="Ravi A."/>
            <person name="Getino M."/>
            <person name="Pursley I."/>
            <person name="Horton D.L."/>
            <person name="Alikhan N.F."/>
            <person name="Baker D."/>
            <person name="Gharbi K."/>
            <person name="Hall N."/>
            <person name="Watson M."/>
            <person name="Adriaenssens E.M."/>
            <person name="Foster-Nyarko E."/>
            <person name="Jarju S."/>
            <person name="Secka A."/>
            <person name="Antonio M."/>
            <person name="Oren A."/>
            <person name="Chaudhuri R.R."/>
            <person name="La Ragione R."/>
            <person name="Hildebrand F."/>
            <person name="Pallen M.J."/>
        </authorList>
    </citation>
    <scope>NUCLEOTIDE SEQUENCE</scope>
    <source>
        <strain evidence="9">11167</strain>
    </source>
</reference>
<evidence type="ECO:0000256" key="1">
    <source>
        <dbReference type="ARBA" id="ARBA00000085"/>
    </source>
</evidence>
<proteinExistence type="predicted"/>
<dbReference type="PANTHER" id="PTHR44936:SF10">
    <property type="entry name" value="SENSOR PROTEIN RSTB"/>
    <property type="match status" value="1"/>
</dbReference>
<evidence type="ECO:0000256" key="7">
    <source>
        <dbReference type="SAM" id="Phobius"/>
    </source>
</evidence>
<reference evidence="9" key="1">
    <citation type="submission" date="2020-10" db="EMBL/GenBank/DDBJ databases">
        <authorList>
            <person name="Gilroy R."/>
        </authorList>
    </citation>
    <scope>NUCLEOTIDE SEQUENCE</scope>
    <source>
        <strain evidence="9">11167</strain>
    </source>
</reference>
<dbReference type="SUPFAM" id="SSF55874">
    <property type="entry name" value="ATPase domain of HSP90 chaperone/DNA topoisomerase II/histidine kinase"/>
    <property type="match status" value="1"/>
</dbReference>
<dbReference type="EMBL" id="JADIMU010000062">
    <property type="protein sequence ID" value="MBO8443871.1"/>
    <property type="molecule type" value="Genomic_DNA"/>
</dbReference>
<dbReference type="EC" id="2.7.13.3" evidence="2"/>
<comment type="catalytic activity">
    <reaction evidence="1">
        <text>ATP + protein L-histidine = ADP + protein N-phospho-L-histidine.</text>
        <dbReference type="EC" id="2.7.13.3"/>
    </reaction>
</comment>
<dbReference type="InterPro" id="IPR004358">
    <property type="entry name" value="Sig_transdc_His_kin-like_C"/>
</dbReference>
<dbReference type="InterPro" id="IPR005467">
    <property type="entry name" value="His_kinase_dom"/>
</dbReference>
<organism evidence="9 10">
    <name type="scientific">Candidatus Aphodenecus pullistercoris</name>
    <dbReference type="NCBI Taxonomy" id="2840669"/>
    <lineage>
        <taxon>Bacteria</taxon>
        <taxon>Pseudomonadati</taxon>
        <taxon>Spirochaetota</taxon>
        <taxon>Spirochaetia</taxon>
        <taxon>Spirochaetales</taxon>
        <taxon>Candidatus Aphodenecus</taxon>
    </lineage>
</organism>
<feature type="transmembrane region" description="Helical" evidence="7">
    <location>
        <begin position="154"/>
        <end position="176"/>
    </location>
</feature>
<dbReference type="PROSITE" id="PS50109">
    <property type="entry name" value="HIS_KIN"/>
    <property type="match status" value="1"/>
</dbReference>
<dbReference type="Pfam" id="PF02518">
    <property type="entry name" value="HATPase_c"/>
    <property type="match status" value="1"/>
</dbReference>
<evidence type="ECO:0000313" key="9">
    <source>
        <dbReference type="EMBL" id="MBO8443871.1"/>
    </source>
</evidence>
<evidence type="ECO:0000256" key="2">
    <source>
        <dbReference type="ARBA" id="ARBA00012438"/>
    </source>
</evidence>
<dbReference type="GO" id="GO:0005524">
    <property type="term" value="F:ATP binding"/>
    <property type="evidence" value="ECO:0007669"/>
    <property type="project" value="UniProtKB-KW"/>
</dbReference>
<keyword evidence="7" id="KW-0812">Transmembrane</keyword>
<evidence type="ECO:0000313" key="10">
    <source>
        <dbReference type="Proteomes" id="UP000823633"/>
    </source>
</evidence>
<accession>A0A9D9E9K6</accession>
<evidence type="ECO:0000259" key="8">
    <source>
        <dbReference type="PROSITE" id="PS50109"/>
    </source>
</evidence>
<dbReference type="GO" id="GO:0004673">
    <property type="term" value="F:protein histidine kinase activity"/>
    <property type="evidence" value="ECO:0007669"/>
    <property type="project" value="UniProtKB-EC"/>
</dbReference>
<feature type="transmembrane region" description="Helical" evidence="7">
    <location>
        <begin position="183"/>
        <end position="200"/>
    </location>
</feature>
<dbReference type="InterPro" id="IPR050980">
    <property type="entry name" value="2C_sensor_his_kinase"/>
</dbReference>
<evidence type="ECO:0000256" key="3">
    <source>
        <dbReference type="ARBA" id="ARBA00022679"/>
    </source>
</evidence>
<evidence type="ECO:0000256" key="6">
    <source>
        <dbReference type="ARBA" id="ARBA00022840"/>
    </source>
</evidence>
<dbReference type="InterPro" id="IPR036890">
    <property type="entry name" value="HATPase_C_sf"/>
</dbReference>
<feature type="transmembrane region" description="Helical" evidence="7">
    <location>
        <begin position="86"/>
        <end position="104"/>
    </location>
</feature>
<feature type="transmembrane region" description="Helical" evidence="7">
    <location>
        <begin position="116"/>
        <end position="134"/>
    </location>
</feature>
<dbReference type="Gene3D" id="3.30.565.10">
    <property type="entry name" value="Histidine kinase-like ATPase, C-terminal domain"/>
    <property type="match status" value="1"/>
</dbReference>
<keyword evidence="6" id="KW-0067">ATP-binding</keyword>
<gene>
    <name evidence="9" type="ORF">IAC42_08985</name>
</gene>
<dbReference type="AlphaFoldDB" id="A0A9D9E9K6"/>
<dbReference type="Proteomes" id="UP000823633">
    <property type="component" value="Unassembled WGS sequence"/>
</dbReference>
<dbReference type="PANTHER" id="PTHR44936">
    <property type="entry name" value="SENSOR PROTEIN CREC"/>
    <property type="match status" value="1"/>
</dbReference>
<protein>
    <recommendedName>
        <fullName evidence="2">histidine kinase</fullName>
        <ecNumber evidence="2">2.7.13.3</ecNumber>
    </recommendedName>
</protein>
<keyword evidence="5 9" id="KW-0418">Kinase</keyword>
<keyword evidence="7" id="KW-0472">Membrane</keyword>
<comment type="caution">
    <text evidence="9">The sequence shown here is derived from an EMBL/GenBank/DDBJ whole genome shotgun (WGS) entry which is preliminary data.</text>
</comment>
<sequence>MLIALVSLILIFSLILLAIRRDRRTLLIALTCLTLFSFIISILTYIAKKGGIGDEISMILFGPRAVRTAFQYRIMTLESLGNALNITRHIFPLLLLLTALDMAYFDLALKLKRRMYLLFIIPLALILCYIPAVFKLLSGNHPASLAILVKASRIYVYTYVAAAIIVLVAEFLSITLPFFRRRFLSKSAILISLAIIYSFYAPQDPAQIYLFYRNDYMFILGLWFLSPVLSPFLYALTLTGSVAFGITGFVSMLKYVRTNFDERREEITLSRSASLASKGVGMFTHGTKNELLALGIVLSSIKEKYPEDEDVSLAIATVGELNERIERLHRTSRSRVSTLSPTPLEEIICDACASVLKRYADASIEMRSTNDGIMVLADRQSLSEAVANIVMNAVEANAEASSTNPVSIVCGYERLWVSIRISDSGKGMDRRTLRNIWQPFWSSKNSSQNWGMGMYFSRNCVKSHLGSIRYERTANGGSRFIILLPKLGSGTKGGVR</sequence>
<keyword evidence="3" id="KW-0808">Transferase</keyword>
<keyword evidence="7" id="KW-1133">Transmembrane helix</keyword>